<dbReference type="PANTHER" id="PTHR42923">
    <property type="entry name" value="PROTOPORPHYRINOGEN OXIDASE"/>
    <property type="match status" value="1"/>
</dbReference>
<reference evidence="2 3" key="1">
    <citation type="submission" date="2024-10" db="EMBL/GenBank/DDBJ databases">
        <title>The Natural Products Discovery Center: Release of the First 8490 Sequenced Strains for Exploring Actinobacteria Biosynthetic Diversity.</title>
        <authorList>
            <person name="Kalkreuter E."/>
            <person name="Kautsar S.A."/>
            <person name="Yang D."/>
            <person name="Bader C.D."/>
            <person name="Teijaro C.N."/>
            <person name="Fluegel L."/>
            <person name="Davis C.M."/>
            <person name="Simpson J.R."/>
            <person name="Lauterbach L."/>
            <person name="Steele A.D."/>
            <person name="Gui C."/>
            <person name="Meng S."/>
            <person name="Li G."/>
            <person name="Viehrig K."/>
            <person name="Ye F."/>
            <person name="Su P."/>
            <person name="Kiefer A.F."/>
            <person name="Nichols A."/>
            <person name="Cepeda A.J."/>
            <person name="Yan W."/>
            <person name="Fan B."/>
            <person name="Jiang Y."/>
            <person name="Adhikari A."/>
            <person name="Zheng C.-J."/>
            <person name="Schuster L."/>
            <person name="Cowan T.M."/>
            <person name="Smanski M.J."/>
            <person name="Chevrette M.G."/>
            <person name="De Carvalho L.P.S."/>
            <person name="Shen B."/>
        </authorList>
    </citation>
    <scope>NUCLEOTIDE SEQUENCE [LARGE SCALE GENOMIC DNA]</scope>
    <source>
        <strain evidence="2 3">NPDC053399</strain>
    </source>
</reference>
<dbReference type="InterPro" id="IPR050464">
    <property type="entry name" value="Zeta_carotene_desat/Oxidored"/>
</dbReference>
<dbReference type="Proteomes" id="UP001614394">
    <property type="component" value="Unassembled WGS sequence"/>
</dbReference>
<proteinExistence type="predicted"/>
<gene>
    <name evidence="2" type="ORF">ACIGXA_11870</name>
</gene>
<dbReference type="InterPro" id="IPR002937">
    <property type="entry name" value="Amino_oxidase"/>
</dbReference>
<name>A0ABW8C466_9ACTN</name>
<keyword evidence="3" id="KW-1185">Reference proteome</keyword>
<protein>
    <submittedName>
        <fullName evidence="2">NAD(P)/FAD-dependent oxidoreductase</fullName>
    </submittedName>
</protein>
<comment type="caution">
    <text evidence="2">The sequence shown here is derived from an EMBL/GenBank/DDBJ whole genome shotgun (WGS) entry which is preliminary data.</text>
</comment>
<dbReference type="Gene3D" id="3.50.50.60">
    <property type="entry name" value="FAD/NAD(P)-binding domain"/>
    <property type="match status" value="1"/>
</dbReference>
<organism evidence="2 3">
    <name type="scientific">Streptomyces fildesensis</name>
    <dbReference type="NCBI Taxonomy" id="375757"/>
    <lineage>
        <taxon>Bacteria</taxon>
        <taxon>Bacillati</taxon>
        <taxon>Actinomycetota</taxon>
        <taxon>Actinomycetes</taxon>
        <taxon>Kitasatosporales</taxon>
        <taxon>Streptomycetaceae</taxon>
        <taxon>Streptomyces</taxon>
    </lineage>
</organism>
<evidence type="ECO:0000259" key="1">
    <source>
        <dbReference type="Pfam" id="PF01593"/>
    </source>
</evidence>
<dbReference type="SUPFAM" id="SSF51905">
    <property type="entry name" value="FAD/NAD(P)-binding domain"/>
    <property type="match status" value="1"/>
</dbReference>
<dbReference type="Pfam" id="PF01593">
    <property type="entry name" value="Amino_oxidase"/>
    <property type="match status" value="1"/>
</dbReference>
<dbReference type="RefSeq" id="WP_399647445.1">
    <property type="nucleotide sequence ID" value="NZ_JBITYG010000003.1"/>
</dbReference>
<sequence length="424" mass="45908">MMTERRRVAIIGSGIAGLTAAYVLRGTYDVLLFEADARLGGHADTHDVVAADGGRAFAVDTGFIVHNRRTYPLLTRLFAELGVATQQTDMSMSVRCDGCGLEYAGARGAAGLFARPGNAANLRYLRLLAQVPRFHRAARALLARPPDGPEPTLGEFLAERRFPPYFVSHFMTPLVSAVWSCGAEQAAGYPARYLFRFLDNHGMLSVTGAPAWRTVTGGSHEYVRRIAKQLTTVHTSAPVRALTRGPGGVRLWTGDGDEHTADAVVVAVHPDQALRLLADPTPAEAEVLGAFSYSRNPALLHTDASVLPRASGARGCWNYLLPSCGATPDRVLVSYDMTRLQRLDTPQEYVVTLGGERLVDPDRVLDRMDYAHPVFTTRSVAAQRRLPELNGPVTTFAGAYHGWGFHEDGCRSGVSAAAALGVRW</sequence>
<dbReference type="EMBL" id="JBITYG010000003">
    <property type="protein sequence ID" value="MFI9101212.1"/>
    <property type="molecule type" value="Genomic_DNA"/>
</dbReference>
<accession>A0ABW8C466</accession>
<evidence type="ECO:0000313" key="2">
    <source>
        <dbReference type="EMBL" id="MFI9101212.1"/>
    </source>
</evidence>
<feature type="domain" description="Amine oxidase" evidence="1">
    <location>
        <begin position="15"/>
        <end position="418"/>
    </location>
</feature>
<evidence type="ECO:0000313" key="3">
    <source>
        <dbReference type="Proteomes" id="UP001614394"/>
    </source>
</evidence>
<dbReference type="PANTHER" id="PTHR42923:SF17">
    <property type="entry name" value="AMINE OXIDASE DOMAIN-CONTAINING PROTEIN"/>
    <property type="match status" value="1"/>
</dbReference>
<dbReference type="InterPro" id="IPR036188">
    <property type="entry name" value="FAD/NAD-bd_sf"/>
</dbReference>